<dbReference type="PANTHER" id="PTHR22600">
    <property type="entry name" value="BETA-HEXOSAMINIDASE"/>
    <property type="match status" value="1"/>
</dbReference>
<reference evidence="7" key="1">
    <citation type="submission" date="2019-06" db="EMBL/GenBank/DDBJ databases">
        <title>Genomics analysis of Aphanomyces spp. identifies a new class of oomycete effector associated with host adaptation.</title>
        <authorList>
            <person name="Gaulin E."/>
        </authorList>
    </citation>
    <scope>NUCLEOTIDE SEQUENCE</scope>
    <source>
        <strain evidence="7">CBS 578.67</strain>
    </source>
</reference>
<dbReference type="Gene3D" id="3.20.20.80">
    <property type="entry name" value="Glycosidases"/>
    <property type="match status" value="1"/>
</dbReference>
<evidence type="ECO:0000256" key="5">
    <source>
        <dbReference type="ARBA" id="ARBA00022801"/>
    </source>
</evidence>
<dbReference type="InterPro" id="IPR017853">
    <property type="entry name" value="GH"/>
</dbReference>
<evidence type="ECO:0000256" key="4">
    <source>
        <dbReference type="ARBA" id="ARBA00022729"/>
    </source>
</evidence>
<comment type="catalytic activity">
    <reaction evidence="1">
        <text>Hydrolysis of terminal non-reducing N-acetyl-D-hexosamine residues in N-acetyl-beta-D-hexosaminides.</text>
        <dbReference type="EC" id="3.2.1.52"/>
    </reaction>
</comment>
<evidence type="ECO:0000313" key="7">
    <source>
        <dbReference type="EMBL" id="KAF0709537.1"/>
    </source>
</evidence>
<dbReference type="GO" id="GO:0004563">
    <property type="term" value="F:beta-N-acetylhexosaminidase activity"/>
    <property type="evidence" value="ECO:0007669"/>
    <property type="project" value="UniProtKB-EC"/>
</dbReference>
<dbReference type="PANTHER" id="PTHR22600:SF26">
    <property type="entry name" value="BETA-N-ACETYLHEXOSAMINIDASE"/>
    <property type="match status" value="1"/>
</dbReference>
<evidence type="ECO:0000256" key="1">
    <source>
        <dbReference type="ARBA" id="ARBA00001231"/>
    </source>
</evidence>
<dbReference type="GO" id="GO:0030203">
    <property type="term" value="P:glycosaminoglycan metabolic process"/>
    <property type="evidence" value="ECO:0007669"/>
    <property type="project" value="TreeGrafter"/>
</dbReference>
<feature type="non-terminal residue" evidence="7">
    <location>
        <position position="132"/>
    </location>
</feature>
<dbReference type="GO" id="GO:0016020">
    <property type="term" value="C:membrane"/>
    <property type="evidence" value="ECO:0007669"/>
    <property type="project" value="TreeGrafter"/>
</dbReference>
<dbReference type="AlphaFoldDB" id="A0A6A4ZL57"/>
<evidence type="ECO:0000256" key="2">
    <source>
        <dbReference type="ARBA" id="ARBA00006285"/>
    </source>
</evidence>
<name>A0A6A4ZL57_9STRA</name>
<keyword evidence="5" id="KW-0378">Hydrolase</keyword>
<accession>A0A6A4ZL57</accession>
<proteinExistence type="inferred from homology"/>
<dbReference type="OrthoDB" id="428480at2759"/>
<comment type="caution">
    <text evidence="7">The sequence shown here is derived from an EMBL/GenBank/DDBJ whole genome shotgun (WGS) entry which is preliminary data.</text>
</comment>
<dbReference type="InterPro" id="IPR025705">
    <property type="entry name" value="Beta_hexosaminidase_sua/sub"/>
</dbReference>
<dbReference type="Pfam" id="PF00728">
    <property type="entry name" value="Glyco_hydro_20"/>
    <property type="match status" value="1"/>
</dbReference>
<evidence type="ECO:0000256" key="3">
    <source>
        <dbReference type="ARBA" id="ARBA00012663"/>
    </source>
</evidence>
<feature type="domain" description="Glycoside hydrolase family 20 catalytic" evidence="6">
    <location>
        <begin position="24"/>
        <end position="127"/>
    </location>
</feature>
<evidence type="ECO:0000259" key="6">
    <source>
        <dbReference type="Pfam" id="PF00728"/>
    </source>
</evidence>
<dbReference type="EMBL" id="VJMH01002238">
    <property type="protein sequence ID" value="KAF0709537.1"/>
    <property type="molecule type" value="Genomic_DNA"/>
</dbReference>
<dbReference type="PRINTS" id="PR00738">
    <property type="entry name" value="GLHYDRLASE20"/>
</dbReference>
<dbReference type="SUPFAM" id="SSF51445">
    <property type="entry name" value="(Trans)glycosidases"/>
    <property type="match status" value="1"/>
</dbReference>
<dbReference type="EC" id="3.2.1.52" evidence="3"/>
<protein>
    <recommendedName>
        <fullName evidence="3">beta-N-acetylhexosaminidase</fullName>
        <ecNumber evidence="3">3.2.1.52</ecNumber>
    </recommendedName>
</protein>
<sequence>MDYCDLTKTVRLVSYAKIADKPTYPHRGIVIDTSRNFFSLDSLKRMVETMGANKLNSFHWHFSVSSSLPVEINGEERINQYDANSADRIYSQDDVRELVAFAKGHGVRVIPELDAPAHAGAGWQWGPTDDLG</sequence>
<keyword evidence="4" id="KW-0732">Signal</keyword>
<gene>
    <name evidence="7" type="ORF">As57867_005870</name>
</gene>
<comment type="similarity">
    <text evidence="2">Belongs to the glycosyl hydrolase 20 family.</text>
</comment>
<dbReference type="InterPro" id="IPR015883">
    <property type="entry name" value="Glyco_hydro_20_cat"/>
</dbReference>
<dbReference type="GO" id="GO:0005975">
    <property type="term" value="P:carbohydrate metabolic process"/>
    <property type="evidence" value="ECO:0007669"/>
    <property type="project" value="InterPro"/>
</dbReference>
<organism evidence="7">
    <name type="scientific">Aphanomyces stellatus</name>
    <dbReference type="NCBI Taxonomy" id="120398"/>
    <lineage>
        <taxon>Eukaryota</taxon>
        <taxon>Sar</taxon>
        <taxon>Stramenopiles</taxon>
        <taxon>Oomycota</taxon>
        <taxon>Saprolegniomycetes</taxon>
        <taxon>Saprolegniales</taxon>
        <taxon>Verrucalvaceae</taxon>
        <taxon>Aphanomyces</taxon>
    </lineage>
</organism>